<dbReference type="Gramene" id="Al_scaffold_0006_2579">
    <property type="protein sequence ID" value="Al_scaffold_0006_2579"/>
    <property type="gene ID" value="Al_scaffold_0006_2579"/>
</dbReference>
<protein>
    <submittedName>
        <fullName evidence="1">Predicted protein</fullName>
    </submittedName>
</protein>
<sequence length="53" mass="5960">RCVYYSNPNTKHTVVIPLSEMLRLLKIPVQTFARDAAPVVDDTYLEGNIANVI</sequence>
<dbReference type="EMBL" id="GL348718">
    <property type="protein sequence ID" value="EFH48487.1"/>
    <property type="molecule type" value="Genomic_DNA"/>
</dbReference>
<dbReference type="HOGENOM" id="CLU_3074823_0_0_1"/>
<proteinExistence type="predicted"/>
<keyword evidence="2" id="KW-1185">Reference proteome</keyword>
<name>D7M5B6_ARALL</name>
<dbReference type="AlphaFoldDB" id="D7M5B6"/>
<feature type="non-terminal residue" evidence="1">
    <location>
        <position position="1"/>
    </location>
</feature>
<evidence type="ECO:0000313" key="2">
    <source>
        <dbReference type="Proteomes" id="UP000008694"/>
    </source>
</evidence>
<evidence type="ECO:0000313" key="1">
    <source>
        <dbReference type="EMBL" id="EFH48487.1"/>
    </source>
</evidence>
<organism evidence="2">
    <name type="scientific">Arabidopsis lyrata subsp. lyrata</name>
    <name type="common">Lyre-leaved rock-cress</name>
    <dbReference type="NCBI Taxonomy" id="81972"/>
    <lineage>
        <taxon>Eukaryota</taxon>
        <taxon>Viridiplantae</taxon>
        <taxon>Streptophyta</taxon>
        <taxon>Embryophyta</taxon>
        <taxon>Tracheophyta</taxon>
        <taxon>Spermatophyta</taxon>
        <taxon>Magnoliopsida</taxon>
        <taxon>eudicotyledons</taxon>
        <taxon>Gunneridae</taxon>
        <taxon>Pentapetalae</taxon>
        <taxon>rosids</taxon>
        <taxon>malvids</taxon>
        <taxon>Brassicales</taxon>
        <taxon>Brassicaceae</taxon>
        <taxon>Camelineae</taxon>
        <taxon>Arabidopsis</taxon>
    </lineage>
</organism>
<reference evidence="2" key="1">
    <citation type="journal article" date="2011" name="Nat. Genet.">
        <title>The Arabidopsis lyrata genome sequence and the basis of rapid genome size change.</title>
        <authorList>
            <person name="Hu T.T."/>
            <person name="Pattyn P."/>
            <person name="Bakker E.G."/>
            <person name="Cao J."/>
            <person name="Cheng J.-F."/>
            <person name="Clark R.M."/>
            <person name="Fahlgren N."/>
            <person name="Fawcett J.A."/>
            <person name="Grimwood J."/>
            <person name="Gundlach H."/>
            <person name="Haberer G."/>
            <person name="Hollister J.D."/>
            <person name="Ossowski S."/>
            <person name="Ottilar R.P."/>
            <person name="Salamov A.A."/>
            <person name="Schneeberger K."/>
            <person name="Spannagl M."/>
            <person name="Wang X."/>
            <person name="Yang L."/>
            <person name="Nasrallah M.E."/>
            <person name="Bergelson J."/>
            <person name="Carrington J.C."/>
            <person name="Gaut B.S."/>
            <person name="Schmutz J."/>
            <person name="Mayer K.F.X."/>
            <person name="Van de Peer Y."/>
            <person name="Grigoriev I.V."/>
            <person name="Nordborg M."/>
            <person name="Weigel D."/>
            <person name="Guo Y.-L."/>
        </authorList>
    </citation>
    <scope>NUCLEOTIDE SEQUENCE [LARGE SCALE GENOMIC DNA]</scope>
    <source>
        <strain evidence="2">cv. MN47</strain>
    </source>
</reference>
<dbReference type="Proteomes" id="UP000008694">
    <property type="component" value="Unassembled WGS sequence"/>
</dbReference>
<accession>D7M5B6</accession>
<gene>
    <name evidence="1" type="ORF">ARALYDRAFT_662514</name>
</gene>